<reference evidence="7" key="1">
    <citation type="submission" date="2019-11" db="EMBL/GenBank/DDBJ databases">
        <authorList>
            <person name="Feng L."/>
        </authorList>
    </citation>
    <scope>NUCLEOTIDE SEQUENCE</scope>
    <source>
        <strain evidence="7">PclaraLFYP37</strain>
    </source>
</reference>
<evidence type="ECO:0000256" key="6">
    <source>
        <dbReference type="SAM" id="SignalP"/>
    </source>
</evidence>
<dbReference type="GO" id="GO:0005975">
    <property type="term" value="P:carbohydrate metabolic process"/>
    <property type="evidence" value="ECO:0007669"/>
    <property type="project" value="InterPro"/>
</dbReference>
<dbReference type="PROSITE" id="PS51257">
    <property type="entry name" value="PROKAR_LIPOPROTEIN"/>
    <property type="match status" value="1"/>
</dbReference>
<evidence type="ECO:0000313" key="7">
    <source>
        <dbReference type="EMBL" id="VYU53472.1"/>
    </source>
</evidence>
<dbReference type="AlphaFoldDB" id="A0A6N3FMS8"/>
<evidence type="ECO:0000256" key="3">
    <source>
        <dbReference type="ARBA" id="ARBA00022801"/>
    </source>
</evidence>
<evidence type="ECO:0000256" key="2">
    <source>
        <dbReference type="ARBA" id="ARBA00009865"/>
    </source>
</evidence>
<name>A0A6N3FMS8_9BACT</name>
<dbReference type="SUPFAM" id="SSF75005">
    <property type="entry name" value="Arabinanase/levansucrase/invertase"/>
    <property type="match status" value="1"/>
</dbReference>
<dbReference type="GO" id="GO:0004553">
    <property type="term" value="F:hydrolase activity, hydrolyzing O-glycosyl compounds"/>
    <property type="evidence" value="ECO:0007669"/>
    <property type="project" value="InterPro"/>
</dbReference>
<comment type="similarity">
    <text evidence="2 5">Belongs to the glycosyl hydrolase 43 family.</text>
</comment>
<organism evidence="7">
    <name type="scientific">Paraprevotella clara</name>
    <dbReference type="NCBI Taxonomy" id="454154"/>
    <lineage>
        <taxon>Bacteria</taxon>
        <taxon>Pseudomonadati</taxon>
        <taxon>Bacteroidota</taxon>
        <taxon>Bacteroidia</taxon>
        <taxon>Bacteroidales</taxon>
        <taxon>Prevotellaceae</taxon>
        <taxon>Paraprevotella</taxon>
    </lineage>
</organism>
<dbReference type="InterPro" id="IPR050727">
    <property type="entry name" value="GH43_arabinanases"/>
</dbReference>
<dbReference type="InterPro" id="IPR006710">
    <property type="entry name" value="Glyco_hydro_43"/>
</dbReference>
<evidence type="ECO:0000256" key="1">
    <source>
        <dbReference type="ARBA" id="ARBA00004834"/>
    </source>
</evidence>
<dbReference type="Pfam" id="PF04616">
    <property type="entry name" value="Glyco_hydro_43"/>
    <property type="match status" value="1"/>
</dbReference>
<protein>
    <submittedName>
        <fullName evidence="7">Glycosyl hydrolases family 43</fullName>
    </submittedName>
</protein>
<evidence type="ECO:0000256" key="4">
    <source>
        <dbReference type="ARBA" id="ARBA00023295"/>
    </source>
</evidence>
<evidence type="ECO:0000256" key="5">
    <source>
        <dbReference type="RuleBase" id="RU361187"/>
    </source>
</evidence>
<dbReference type="EMBL" id="CACRUT010000023">
    <property type="protein sequence ID" value="VYU53472.1"/>
    <property type="molecule type" value="Genomic_DNA"/>
</dbReference>
<keyword evidence="4 5" id="KW-0326">Glycosidase</keyword>
<gene>
    <name evidence="7" type="ORF">PCLFYP37_00135</name>
</gene>
<dbReference type="PANTHER" id="PTHR43301:SF3">
    <property type="entry name" value="ARABINAN ENDO-1,5-ALPHA-L-ARABINOSIDASE A-RELATED"/>
    <property type="match status" value="1"/>
</dbReference>
<dbReference type="Gene3D" id="2.115.10.20">
    <property type="entry name" value="Glycosyl hydrolase domain, family 43"/>
    <property type="match status" value="1"/>
</dbReference>
<proteinExistence type="inferred from homology"/>
<sequence>MRRNIFILACTSILFLTSCISQKTPDYTAYLFAYFEGSGELATQEQLRFAVSADAVHWKALNGNRPVIPSDEISQTGGIRDPHILRGEDGHTFYITATDMFTRKNGWEYNPGIVLLKSGNLTDWTHGIIDLEKSYPEKFAHIKWVWAPQTIYDPEARKYLVYFTVRFEYDTALNFYCAYANEDFTAFENEPQLMFAPKYGAIDGDIIHKDGTYHFFYKGNTKDRNGKELKSGIQQATAPSLRGPWKEHFAYLDAYAGTRTHVEGSSIFKLNDSDEYILMYDLYSSGRYEFQRSKDLIHFSSKPETFVKDFHPRHGSVIGITREEAIRLDQRWGGVPEEAKQ</sequence>
<dbReference type="PANTHER" id="PTHR43301">
    <property type="entry name" value="ARABINAN ENDO-1,5-ALPHA-L-ARABINOSIDASE"/>
    <property type="match status" value="1"/>
</dbReference>
<dbReference type="CDD" id="cd08983">
    <property type="entry name" value="GH43_Bt3655-like"/>
    <property type="match status" value="1"/>
</dbReference>
<dbReference type="InterPro" id="IPR023296">
    <property type="entry name" value="Glyco_hydro_beta-prop_sf"/>
</dbReference>
<feature type="chain" id="PRO_5026874471" evidence="6">
    <location>
        <begin position="24"/>
        <end position="341"/>
    </location>
</feature>
<keyword evidence="6" id="KW-0732">Signal</keyword>
<keyword evidence="3 5" id="KW-0378">Hydrolase</keyword>
<dbReference type="RefSeq" id="WP_230315470.1">
    <property type="nucleotide sequence ID" value="NZ_CACRUT010000023.1"/>
</dbReference>
<accession>A0A6N3FMS8</accession>
<comment type="pathway">
    <text evidence="1">Glycan metabolism; L-arabinan degradation.</text>
</comment>
<feature type="signal peptide" evidence="6">
    <location>
        <begin position="1"/>
        <end position="23"/>
    </location>
</feature>